<keyword evidence="1" id="KW-1133">Transmembrane helix</keyword>
<accession>A0A9X0QC10</accession>
<dbReference type="Proteomes" id="UP000535182">
    <property type="component" value="Unassembled WGS sequence"/>
</dbReference>
<dbReference type="RefSeq" id="WP_260698040.1">
    <property type="nucleotide sequence ID" value="NZ_JACHEB010000002.1"/>
</dbReference>
<keyword evidence="3" id="KW-1185">Reference proteome</keyword>
<dbReference type="EMBL" id="JACHEB010000002">
    <property type="protein sequence ID" value="MBB5327569.1"/>
    <property type="molecule type" value="Genomic_DNA"/>
</dbReference>
<gene>
    <name evidence="2" type="ORF">HDF14_001174</name>
</gene>
<dbReference type="AlphaFoldDB" id="A0A9X0QC10"/>
<evidence type="ECO:0000313" key="2">
    <source>
        <dbReference type="EMBL" id="MBB5327569.1"/>
    </source>
</evidence>
<name>A0A9X0QC10_9BACT</name>
<evidence type="ECO:0000256" key="1">
    <source>
        <dbReference type="SAM" id="Phobius"/>
    </source>
</evidence>
<protein>
    <recommendedName>
        <fullName evidence="4">Secreted protein</fullName>
    </recommendedName>
</protein>
<organism evidence="2 3">
    <name type="scientific">Tunturiibacter gelidiferens</name>
    <dbReference type="NCBI Taxonomy" id="3069689"/>
    <lineage>
        <taxon>Bacteria</taxon>
        <taxon>Pseudomonadati</taxon>
        <taxon>Acidobacteriota</taxon>
        <taxon>Terriglobia</taxon>
        <taxon>Terriglobales</taxon>
        <taxon>Acidobacteriaceae</taxon>
        <taxon>Tunturiibacter</taxon>
    </lineage>
</organism>
<keyword evidence="1" id="KW-0812">Transmembrane</keyword>
<feature type="transmembrane region" description="Helical" evidence="1">
    <location>
        <begin position="12"/>
        <end position="29"/>
    </location>
</feature>
<evidence type="ECO:0008006" key="4">
    <source>
        <dbReference type="Google" id="ProtNLM"/>
    </source>
</evidence>
<evidence type="ECO:0000313" key="3">
    <source>
        <dbReference type="Proteomes" id="UP000535182"/>
    </source>
</evidence>
<keyword evidence="1" id="KW-0472">Membrane</keyword>
<proteinExistence type="predicted"/>
<comment type="caution">
    <text evidence="2">The sequence shown here is derived from an EMBL/GenBank/DDBJ whole genome shotgun (WGS) entry which is preliminary data.</text>
</comment>
<sequence length="190" mass="21809">MDPRAMDPKVLIAIVAVVALLVIVAVVLYNRRNSSARLKEKFGPEYDRVVRQQGDPRLAENVLVERERRVSALKLRDLPTADRDRYLHQWTFVQKQFVDDPRGAVNEADRLVTDVMNSRGYPMSEFDRRAEDISVHYPETVGNYRNAHDIVLRHAKGQSTTEDLRRAMVHFRSLFDELLGVSAATHKEVA</sequence>
<reference evidence="2 3" key="1">
    <citation type="submission" date="2020-08" db="EMBL/GenBank/DDBJ databases">
        <title>Genomic Encyclopedia of Type Strains, Phase IV (KMG-V): Genome sequencing to study the core and pangenomes of soil and plant-associated prokaryotes.</title>
        <authorList>
            <person name="Whitman W."/>
        </authorList>
    </citation>
    <scope>NUCLEOTIDE SEQUENCE [LARGE SCALE GENOMIC DNA]</scope>
    <source>
        <strain evidence="2 3">X5P2</strain>
    </source>
</reference>